<organism evidence="1 2">
    <name type="scientific">Iris pallida</name>
    <name type="common">Sweet iris</name>
    <dbReference type="NCBI Taxonomy" id="29817"/>
    <lineage>
        <taxon>Eukaryota</taxon>
        <taxon>Viridiplantae</taxon>
        <taxon>Streptophyta</taxon>
        <taxon>Embryophyta</taxon>
        <taxon>Tracheophyta</taxon>
        <taxon>Spermatophyta</taxon>
        <taxon>Magnoliopsida</taxon>
        <taxon>Liliopsida</taxon>
        <taxon>Asparagales</taxon>
        <taxon>Iridaceae</taxon>
        <taxon>Iridoideae</taxon>
        <taxon>Irideae</taxon>
        <taxon>Iris</taxon>
    </lineage>
</organism>
<reference evidence="1" key="1">
    <citation type="journal article" date="2023" name="GigaByte">
        <title>Genome assembly of the bearded iris, Iris pallida Lam.</title>
        <authorList>
            <person name="Bruccoleri R.E."/>
            <person name="Oakeley E.J."/>
            <person name="Faust A.M.E."/>
            <person name="Altorfer M."/>
            <person name="Dessus-Babus S."/>
            <person name="Burckhardt D."/>
            <person name="Oertli M."/>
            <person name="Naumann U."/>
            <person name="Petersen F."/>
            <person name="Wong J."/>
        </authorList>
    </citation>
    <scope>NUCLEOTIDE SEQUENCE</scope>
    <source>
        <strain evidence="1">GSM-AAB239-AS_SAM_17_03QT</strain>
    </source>
</reference>
<accession>A0AAX6H0Z9</accession>
<proteinExistence type="predicted"/>
<reference evidence="1" key="2">
    <citation type="submission" date="2023-04" db="EMBL/GenBank/DDBJ databases">
        <authorList>
            <person name="Bruccoleri R.E."/>
            <person name="Oakeley E.J."/>
            <person name="Faust A.-M."/>
            <person name="Dessus-Babus S."/>
            <person name="Altorfer M."/>
            <person name="Burckhardt D."/>
            <person name="Oertli M."/>
            <person name="Naumann U."/>
            <person name="Petersen F."/>
            <person name="Wong J."/>
        </authorList>
    </citation>
    <scope>NUCLEOTIDE SEQUENCE</scope>
    <source>
        <strain evidence="1">GSM-AAB239-AS_SAM_17_03QT</strain>
        <tissue evidence="1">Leaf</tissue>
    </source>
</reference>
<evidence type="ECO:0000313" key="1">
    <source>
        <dbReference type="EMBL" id="KAJ6834217.1"/>
    </source>
</evidence>
<dbReference type="EMBL" id="JANAVB010014600">
    <property type="protein sequence ID" value="KAJ6834217.1"/>
    <property type="molecule type" value="Genomic_DNA"/>
</dbReference>
<dbReference type="AlphaFoldDB" id="A0AAX6H0Z9"/>
<evidence type="ECO:0000313" key="2">
    <source>
        <dbReference type="Proteomes" id="UP001140949"/>
    </source>
</evidence>
<gene>
    <name evidence="1" type="ORF">M6B38_336240</name>
</gene>
<keyword evidence="2" id="KW-1185">Reference proteome</keyword>
<sequence length="122" mass="14485">MVRWLENAESKALFGSRKGKDINSLLLWLGLKDLKPEHLCPLVFTNGHSNKFSIWENLATLEVRNLGNFWNWKGRNIYKYVHTKRFFFFFFACIPLEYAKFSGYPKILITCIFLKNVSFLHF</sequence>
<dbReference type="Proteomes" id="UP001140949">
    <property type="component" value="Unassembled WGS sequence"/>
</dbReference>
<name>A0AAX6H0Z9_IRIPA</name>
<comment type="caution">
    <text evidence="1">The sequence shown here is derived from an EMBL/GenBank/DDBJ whole genome shotgun (WGS) entry which is preliminary data.</text>
</comment>
<protein>
    <submittedName>
        <fullName evidence="1">Uncharacterized protein</fullName>
    </submittedName>
</protein>